<dbReference type="Pfam" id="PF09669">
    <property type="entry name" value="Phage_pRha"/>
    <property type="match status" value="1"/>
</dbReference>
<keyword evidence="2" id="KW-1185">Reference proteome</keyword>
<evidence type="ECO:0000313" key="2">
    <source>
        <dbReference type="Proteomes" id="UP001174932"/>
    </source>
</evidence>
<dbReference type="InterPro" id="IPR014054">
    <property type="entry name" value="Phage_regulatory_Rha"/>
</dbReference>
<dbReference type="Proteomes" id="UP001174932">
    <property type="component" value="Unassembled WGS sequence"/>
</dbReference>
<accession>A0ABT8YTE5</accession>
<proteinExistence type="predicted"/>
<protein>
    <submittedName>
        <fullName evidence="1">Rha family transcriptional regulator</fullName>
    </submittedName>
</protein>
<dbReference type="RefSeq" id="WP_304378923.1">
    <property type="nucleotide sequence ID" value="NZ_JAUOZU010000024.1"/>
</dbReference>
<evidence type="ECO:0000313" key="1">
    <source>
        <dbReference type="EMBL" id="MDO6966993.1"/>
    </source>
</evidence>
<gene>
    <name evidence="1" type="ORF">Q4481_23810</name>
</gene>
<reference evidence="1" key="2">
    <citation type="submission" date="2023-07" db="EMBL/GenBank/DDBJ databases">
        <authorList>
            <person name="Shen H."/>
        </authorList>
    </citation>
    <scope>NUCLEOTIDE SEQUENCE</scope>
    <source>
        <strain evidence="1">TNR-22</strain>
    </source>
</reference>
<sequence length="288" mass="32305">MGSIQNPTTSHTTIVAERNPIVFMKGGEVVANSRDVAEYFEKAHKHVLDAIDDLIQREPSIEPNFRPIEVEVKVGFGVRLDRGFDMTRDGFTLLAMGFTGKKALSFKLKYIEAFNVMEAELRGNIQSARVKVNVPTNERLAVAREGRLQFRMFRSVARDIGLKGNQAVLSANRATKMTTGFDVMGALGLMRIDAEVNQPDLRPSDIAERLGIRSAQEANKLLVRFEYQNALRDHKGHVYYELTPKGERAGGVFKDTDKKTGHGVPIKQLMWASRIVDLLRSDMEQENA</sequence>
<dbReference type="EMBL" id="JAUOZU010000024">
    <property type="protein sequence ID" value="MDO6966993.1"/>
    <property type="molecule type" value="Genomic_DNA"/>
</dbReference>
<reference evidence="1" key="1">
    <citation type="journal article" date="2015" name="Int. J. Syst. Evol. Microbiol.">
        <title>Rhizobium alvei sp. nov., isolated from a freshwater river.</title>
        <authorList>
            <person name="Sheu S.Y."/>
            <person name="Huang H.W."/>
            <person name="Young C.C."/>
            <person name="Chen W.M."/>
        </authorList>
    </citation>
    <scope>NUCLEOTIDE SEQUENCE</scope>
    <source>
        <strain evidence="1">TNR-22</strain>
    </source>
</reference>
<comment type="caution">
    <text evidence="1">The sequence shown here is derived from an EMBL/GenBank/DDBJ whole genome shotgun (WGS) entry which is preliminary data.</text>
</comment>
<organism evidence="1 2">
    <name type="scientific">Rhizobium alvei</name>
    <dbReference type="NCBI Taxonomy" id="1132659"/>
    <lineage>
        <taxon>Bacteria</taxon>
        <taxon>Pseudomonadati</taxon>
        <taxon>Pseudomonadota</taxon>
        <taxon>Alphaproteobacteria</taxon>
        <taxon>Hyphomicrobiales</taxon>
        <taxon>Rhizobiaceae</taxon>
        <taxon>Rhizobium/Agrobacterium group</taxon>
        <taxon>Rhizobium</taxon>
    </lineage>
</organism>
<name>A0ABT8YTE5_9HYPH</name>
<dbReference type="NCBIfam" id="TIGR02681">
    <property type="entry name" value="phage_pRha"/>
    <property type="match status" value="1"/>
</dbReference>